<feature type="transmembrane region" description="Helical" evidence="9">
    <location>
        <begin position="88"/>
        <end position="111"/>
    </location>
</feature>
<dbReference type="CDD" id="cd06261">
    <property type="entry name" value="TM_PBP2"/>
    <property type="match status" value="1"/>
</dbReference>
<evidence type="ECO:0000256" key="5">
    <source>
        <dbReference type="ARBA" id="ARBA00022692"/>
    </source>
</evidence>
<evidence type="ECO:0000256" key="9">
    <source>
        <dbReference type="SAM" id="Phobius"/>
    </source>
</evidence>
<dbReference type="GO" id="GO:0022857">
    <property type="term" value="F:transmembrane transporter activity"/>
    <property type="evidence" value="ECO:0007669"/>
    <property type="project" value="InterPro"/>
</dbReference>
<keyword evidence="7 9" id="KW-1133">Transmembrane helix</keyword>
<sequence>MISIDFLKTILPILFRGLKLTIFIAVVGIFFGFIIGCLSGYALQTKNKFIKMIAEIYIWIIRGTPIVVQALYVYFVLPKLIGLDFSSTLAGCIVICLNSGAFISEIVRGALESIDYGQKEAGVSLGLTNTQVLFHVIVPPAFRLMLPALFNQFIISVKDTSLLSIIVVNETTHEAQAYAALSFRTIETYTTLALFYLILISILILLQKYIEKRLKTK</sequence>
<proteinExistence type="inferred from homology"/>
<feature type="transmembrane region" description="Helical" evidence="9">
    <location>
        <begin position="188"/>
        <end position="206"/>
    </location>
</feature>
<accession>W1Y5M9</accession>
<dbReference type="PANTHER" id="PTHR30614">
    <property type="entry name" value="MEMBRANE COMPONENT OF AMINO ACID ABC TRANSPORTER"/>
    <property type="match status" value="1"/>
</dbReference>
<dbReference type="PROSITE" id="PS50928">
    <property type="entry name" value="ABC_TM1"/>
    <property type="match status" value="1"/>
</dbReference>
<dbReference type="PANTHER" id="PTHR30614:SF20">
    <property type="entry name" value="GLUTAMINE TRANSPORT SYSTEM PERMEASE PROTEIN GLNP"/>
    <property type="match status" value="1"/>
</dbReference>
<reference evidence="11" key="1">
    <citation type="submission" date="2013-12" db="EMBL/GenBank/DDBJ databases">
        <title>A Varibaculum cambriense genome reconstructed from a premature infant gut community with otherwise low bacterial novelty that shifts toward anaerobic metabolism during the third week of life.</title>
        <authorList>
            <person name="Brown C.T."/>
            <person name="Sharon I."/>
            <person name="Thomas B.C."/>
            <person name="Castelle C.J."/>
            <person name="Morowitz M.J."/>
            <person name="Banfield J.F."/>
        </authorList>
    </citation>
    <scope>NUCLEOTIDE SEQUENCE</scope>
</reference>
<dbReference type="Pfam" id="PF00528">
    <property type="entry name" value="BPD_transp_1"/>
    <property type="match status" value="1"/>
</dbReference>
<evidence type="ECO:0000256" key="2">
    <source>
        <dbReference type="ARBA" id="ARBA00010072"/>
    </source>
</evidence>
<feature type="domain" description="ABC transmembrane type-1" evidence="10">
    <location>
        <begin position="18"/>
        <end position="207"/>
    </location>
</feature>
<comment type="similarity">
    <text evidence="2">Belongs to the binding-protein-dependent transport system permease family. HisMQ subfamily.</text>
</comment>
<gene>
    <name evidence="11" type="ORF">Q604_UNBC08788G0003</name>
</gene>
<evidence type="ECO:0000256" key="8">
    <source>
        <dbReference type="ARBA" id="ARBA00023136"/>
    </source>
</evidence>
<dbReference type="InterPro" id="IPR010065">
    <property type="entry name" value="AA_ABC_transptr_permease_3TM"/>
</dbReference>
<dbReference type="AlphaFoldDB" id="W1Y5M9"/>
<comment type="subcellular location">
    <subcellularLocation>
        <location evidence="1">Cell membrane</location>
        <topology evidence="1">Multi-pass membrane protein</topology>
    </subcellularLocation>
</comment>
<dbReference type="InterPro" id="IPR043429">
    <property type="entry name" value="ArtM/GltK/GlnP/TcyL/YhdX-like"/>
</dbReference>
<evidence type="ECO:0000256" key="6">
    <source>
        <dbReference type="ARBA" id="ARBA00022970"/>
    </source>
</evidence>
<feature type="transmembrane region" description="Helical" evidence="9">
    <location>
        <begin position="20"/>
        <end position="44"/>
    </location>
</feature>
<dbReference type="SUPFAM" id="SSF161098">
    <property type="entry name" value="MetI-like"/>
    <property type="match status" value="1"/>
</dbReference>
<feature type="transmembrane region" description="Helical" evidence="9">
    <location>
        <begin position="132"/>
        <end position="155"/>
    </location>
</feature>
<organism evidence="11">
    <name type="scientific">human gut metagenome</name>
    <dbReference type="NCBI Taxonomy" id="408170"/>
    <lineage>
        <taxon>unclassified sequences</taxon>
        <taxon>metagenomes</taxon>
        <taxon>organismal metagenomes</taxon>
    </lineage>
</organism>
<feature type="transmembrane region" description="Helical" evidence="9">
    <location>
        <begin position="56"/>
        <end position="76"/>
    </location>
</feature>
<keyword evidence="8 9" id="KW-0472">Membrane</keyword>
<dbReference type="EMBL" id="AZMM01008788">
    <property type="protein sequence ID" value="ETJ36970.1"/>
    <property type="molecule type" value="Genomic_DNA"/>
</dbReference>
<comment type="caution">
    <text evidence="11">The sequence shown here is derived from an EMBL/GenBank/DDBJ whole genome shotgun (WGS) entry which is preliminary data.</text>
</comment>
<protein>
    <submittedName>
        <fullName evidence="11">Polar amino acid ABC transporter, inner membrane subunit</fullName>
    </submittedName>
</protein>
<evidence type="ECO:0000259" key="10">
    <source>
        <dbReference type="PROSITE" id="PS50928"/>
    </source>
</evidence>
<evidence type="ECO:0000256" key="3">
    <source>
        <dbReference type="ARBA" id="ARBA00022448"/>
    </source>
</evidence>
<evidence type="ECO:0000256" key="7">
    <source>
        <dbReference type="ARBA" id="ARBA00022989"/>
    </source>
</evidence>
<dbReference type="InterPro" id="IPR035906">
    <property type="entry name" value="MetI-like_sf"/>
</dbReference>
<evidence type="ECO:0000313" key="11">
    <source>
        <dbReference type="EMBL" id="ETJ36970.1"/>
    </source>
</evidence>
<evidence type="ECO:0000256" key="4">
    <source>
        <dbReference type="ARBA" id="ARBA00022475"/>
    </source>
</evidence>
<dbReference type="GO" id="GO:0043190">
    <property type="term" value="C:ATP-binding cassette (ABC) transporter complex"/>
    <property type="evidence" value="ECO:0007669"/>
    <property type="project" value="InterPro"/>
</dbReference>
<name>W1Y5M9_9ZZZZ</name>
<dbReference type="InterPro" id="IPR000515">
    <property type="entry name" value="MetI-like"/>
</dbReference>
<keyword evidence="3" id="KW-0813">Transport</keyword>
<dbReference type="Gene3D" id="1.10.3720.10">
    <property type="entry name" value="MetI-like"/>
    <property type="match status" value="1"/>
</dbReference>
<keyword evidence="6" id="KW-0029">Amino-acid transport</keyword>
<dbReference type="NCBIfam" id="TIGR01726">
    <property type="entry name" value="HEQRo_perm_3TM"/>
    <property type="match status" value="1"/>
</dbReference>
<keyword evidence="5 9" id="KW-0812">Transmembrane</keyword>
<evidence type="ECO:0000256" key="1">
    <source>
        <dbReference type="ARBA" id="ARBA00004651"/>
    </source>
</evidence>
<dbReference type="GO" id="GO:0006865">
    <property type="term" value="P:amino acid transport"/>
    <property type="evidence" value="ECO:0007669"/>
    <property type="project" value="UniProtKB-KW"/>
</dbReference>
<keyword evidence="4" id="KW-1003">Cell membrane</keyword>